<sequence>MLLKDFYTVKNSIQQDGEYITQLQINKEHKLYKGHFPERPVTAGVILMQLFKEEAERITGHQLQLSKANNIKFMVVVDPDVSEDFVLHSTIEIDGDRVKLKGFAKHNEAVAIKINTLYKITS</sequence>
<dbReference type="Gene3D" id="3.10.129.10">
    <property type="entry name" value="Hotdog Thioesterase"/>
    <property type="match status" value="1"/>
</dbReference>
<organism evidence="2 3">
    <name type="scientific">Gillisia lutea</name>
    <dbReference type="NCBI Taxonomy" id="2909668"/>
    <lineage>
        <taxon>Bacteria</taxon>
        <taxon>Pseudomonadati</taxon>
        <taxon>Bacteroidota</taxon>
        <taxon>Flavobacteriia</taxon>
        <taxon>Flavobacteriales</taxon>
        <taxon>Flavobacteriaceae</taxon>
        <taxon>Gillisia</taxon>
    </lineage>
</organism>
<feature type="domain" description="ApeI dehydratase-like" evidence="1">
    <location>
        <begin position="15"/>
        <end position="91"/>
    </location>
</feature>
<dbReference type="Pfam" id="PF22818">
    <property type="entry name" value="ApeI-like"/>
    <property type="match status" value="1"/>
</dbReference>
<keyword evidence="3" id="KW-1185">Reference proteome</keyword>
<proteinExistence type="predicted"/>
<name>A0ABS9EFH8_9FLAO</name>
<comment type="caution">
    <text evidence="2">The sequence shown here is derived from an EMBL/GenBank/DDBJ whole genome shotgun (WGS) entry which is preliminary data.</text>
</comment>
<dbReference type="InterPro" id="IPR054545">
    <property type="entry name" value="ApeI-like"/>
</dbReference>
<evidence type="ECO:0000313" key="2">
    <source>
        <dbReference type="EMBL" id="MCF4101633.1"/>
    </source>
</evidence>
<dbReference type="RefSeq" id="WP_236133783.1">
    <property type="nucleotide sequence ID" value="NZ_JAKGTH010000008.1"/>
</dbReference>
<evidence type="ECO:0000313" key="3">
    <source>
        <dbReference type="Proteomes" id="UP001179363"/>
    </source>
</evidence>
<accession>A0ABS9EFH8</accession>
<dbReference type="InterPro" id="IPR029069">
    <property type="entry name" value="HotDog_dom_sf"/>
</dbReference>
<gene>
    <name evidence="2" type="ORF">L1I30_08140</name>
</gene>
<evidence type="ECO:0000259" key="1">
    <source>
        <dbReference type="Pfam" id="PF22818"/>
    </source>
</evidence>
<dbReference type="Proteomes" id="UP001179363">
    <property type="component" value="Unassembled WGS sequence"/>
</dbReference>
<dbReference type="SUPFAM" id="SSF54637">
    <property type="entry name" value="Thioesterase/thiol ester dehydrase-isomerase"/>
    <property type="match status" value="1"/>
</dbReference>
<protein>
    <submittedName>
        <fullName evidence="2">Hydroxymyristoyl-ACP dehydratase</fullName>
    </submittedName>
</protein>
<reference evidence="2" key="1">
    <citation type="submission" date="2022-01" db="EMBL/GenBank/DDBJ databases">
        <title>Gillisia lutea sp. nov., isolated from marine plastic residues from the Malvarosa beach (Valencia, Spain).</title>
        <authorList>
            <person name="Vidal-Verdu A."/>
            <person name="Molina-Menor E."/>
            <person name="Satari L."/>
            <person name="Pascual J."/>
            <person name="Pereto J."/>
            <person name="Porcar M."/>
        </authorList>
    </citation>
    <scope>NUCLEOTIDE SEQUENCE</scope>
    <source>
        <strain evidence="2">M10.2A</strain>
    </source>
</reference>
<dbReference type="EMBL" id="JAKGTH010000008">
    <property type="protein sequence ID" value="MCF4101633.1"/>
    <property type="molecule type" value="Genomic_DNA"/>
</dbReference>